<reference evidence="2 3" key="1">
    <citation type="submission" date="2013-09" db="EMBL/GenBank/DDBJ databases">
        <title>Corchorus capsularis genome sequencing.</title>
        <authorList>
            <person name="Alam M."/>
            <person name="Haque M.S."/>
            <person name="Islam M.S."/>
            <person name="Emdad E.M."/>
            <person name="Islam M.M."/>
            <person name="Ahmed B."/>
            <person name="Halim A."/>
            <person name="Hossen Q.M.M."/>
            <person name="Hossain M.Z."/>
            <person name="Ahmed R."/>
            <person name="Khan M.M."/>
            <person name="Islam R."/>
            <person name="Rashid M.M."/>
            <person name="Khan S.A."/>
            <person name="Rahman M.S."/>
            <person name="Alam M."/>
        </authorList>
    </citation>
    <scope>NUCLEOTIDE SEQUENCE [LARGE SCALE GENOMIC DNA]</scope>
    <source>
        <strain evidence="3">cv. CVL-1</strain>
        <tissue evidence="2">Whole seedling</tissue>
    </source>
</reference>
<feature type="compositionally biased region" description="Basic and acidic residues" evidence="1">
    <location>
        <begin position="1"/>
        <end position="10"/>
    </location>
</feature>
<evidence type="ECO:0000313" key="3">
    <source>
        <dbReference type="Proteomes" id="UP000188268"/>
    </source>
</evidence>
<sequence>MEACGKDPTPRKNVGVGNDSTARFSRDGGRFVGA</sequence>
<proteinExistence type="predicted"/>
<dbReference type="AlphaFoldDB" id="A0A1R3KVE6"/>
<protein>
    <submittedName>
        <fullName evidence="2">Uncharacterized protein</fullName>
    </submittedName>
</protein>
<accession>A0A1R3KVE6</accession>
<organism evidence="2 3">
    <name type="scientific">Corchorus capsularis</name>
    <name type="common">Jute</name>
    <dbReference type="NCBI Taxonomy" id="210143"/>
    <lineage>
        <taxon>Eukaryota</taxon>
        <taxon>Viridiplantae</taxon>
        <taxon>Streptophyta</taxon>
        <taxon>Embryophyta</taxon>
        <taxon>Tracheophyta</taxon>
        <taxon>Spermatophyta</taxon>
        <taxon>Magnoliopsida</taxon>
        <taxon>eudicotyledons</taxon>
        <taxon>Gunneridae</taxon>
        <taxon>Pentapetalae</taxon>
        <taxon>rosids</taxon>
        <taxon>malvids</taxon>
        <taxon>Malvales</taxon>
        <taxon>Malvaceae</taxon>
        <taxon>Grewioideae</taxon>
        <taxon>Apeibeae</taxon>
        <taxon>Corchorus</taxon>
    </lineage>
</organism>
<name>A0A1R3KVE6_COCAP</name>
<evidence type="ECO:0000256" key="1">
    <source>
        <dbReference type="SAM" id="MobiDB-lite"/>
    </source>
</evidence>
<evidence type="ECO:0000313" key="2">
    <source>
        <dbReference type="EMBL" id="OMP11017.1"/>
    </source>
</evidence>
<dbReference type="EMBL" id="AWWV01001704">
    <property type="protein sequence ID" value="OMP11017.1"/>
    <property type="molecule type" value="Genomic_DNA"/>
</dbReference>
<comment type="caution">
    <text evidence="2">The sequence shown here is derived from an EMBL/GenBank/DDBJ whole genome shotgun (WGS) entry which is preliminary data.</text>
</comment>
<feature type="compositionally biased region" description="Basic and acidic residues" evidence="1">
    <location>
        <begin position="24"/>
        <end position="34"/>
    </location>
</feature>
<keyword evidence="3" id="KW-1185">Reference proteome</keyword>
<dbReference type="Gramene" id="OMP11017">
    <property type="protein sequence ID" value="OMP11017"/>
    <property type="gene ID" value="CCACVL1_00725"/>
</dbReference>
<dbReference type="Proteomes" id="UP000188268">
    <property type="component" value="Unassembled WGS sequence"/>
</dbReference>
<gene>
    <name evidence="2" type="ORF">CCACVL1_00725</name>
</gene>
<feature type="region of interest" description="Disordered" evidence="1">
    <location>
        <begin position="1"/>
        <end position="34"/>
    </location>
</feature>